<keyword evidence="7" id="KW-1185">Reference proteome</keyword>
<keyword evidence="3" id="KW-0547">Nucleotide-binding</keyword>
<comment type="caution">
    <text evidence="6">The sequence shown here is derived from an EMBL/GenBank/DDBJ whole genome shotgun (WGS) entry which is preliminary data.</text>
</comment>
<dbReference type="InterPro" id="IPR050166">
    <property type="entry name" value="ABC_transporter_ATP-bind"/>
</dbReference>
<dbReference type="InterPro" id="IPR003593">
    <property type="entry name" value="AAA+_ATPase"/>
</dbReference>
<dbReference type="CDD" id="cd03293">
    <property type="entry name" value="ABC_NrtD_SsuB_transporters"/>
    <property type="match status" value="1"/>
</dbReference>
<evidence type="ECO:0000256" key="1">
    <source>
        <dbReference type="ARBA" id="ARBA00005417"/>
    </source>
</evidence>
<dbReference type="Proteomes" id="UP001196509">
    <property type="component" value="Unassembled WGS sequence"/>
</dbReference>
<dbReference type="SMART" id="SM00382">
    <property type="entry name" value="AAA"/>
    <property type="match status" value="1"/>
</dbReference>
<dbReference type="InterPro" id="IPR017871">
    <property type="entry name" value="ABC_transporter-like_CS"/>
</dbReference>
<evidence type="ECO:0000313" key="6">
    <source>
        <dbReference type="EMBL" id="MBW8639899.1"/>
    </source>
</evidence>
<dbReference type="AlphaFoldDB" id="A0AAE2ZQ05"/>
<dbReference type="GO" id="GO:0016887">
    <property type="term" value="F:ATP hydrolysis activity"/>
    <property type="evidence" value="ECO:0007669"/>
    <property type="project" value="InterPro"/>
</dbReference>
<dbReference type="PROSITE" id="PS50893">
    <property type="entry name" value="ABC_TRANSPORTER_2"/>
    <property type="match status" value="1"/>
</dbReference>
<dbReference type="EMBL" id="JAICBX010000005">
    <property type="protein sequence ID" value="MBW8639899.1"/>
    <property type="molecule type" value="Genomic_DNA"/>
</dbReference>
<organism evidence="6 7">
    <name type="scientific">Flavimaribacter sediminis</name>
    <dbReference type="NCBI Taxonomy" id="2865987"/>
    <lineage>
        <taxon>Bacteria</taxon>
        <taxon>Pseudomonadati</taxon>
        <taxon>Pseudomonadota</taxon>
        <taxon>Alphaproteobacteria</taxon>
        <taxon>Hyphomicrobiales</taxon>
        <taxon>Rhizobiaceae</taxon>
        <taxon>Flavimaribacter</taxon>
    </lineage>
</organism>
<evidence type="ECO:0000256" key="3">
    <source>
        <dbReference type="ARBA" id="ARBA00022741"/>
    </source>
</evidence>
<keyword evidence="4 6" id="KW-0067">ATP-binding</keyword>
<dbReference type="RefSeq" id="WP_220230636.1">
    <property type="nucleotide sequence ID" value="NZ_JAICBX010000005.1"/>
</dbReference>
<sequence length="256" mass="28355">MTIEMSSVSFAYNGGTKGLPVLADVDLTVPDGEFLILLGPSGCGKSTLLKLIAGFDKPTTGEVKVAGKTVTGPGKDRGMVFQDLDSALFQWLTVRGNVEFGLRMNKVSDADRKRQADEALRMVNLSGHVDKLPDELSGGMKQRVQIARMLAMRPEIMLMDEPFAALDAQTRQMLQTQLVTIWSEVKRTAIYVTHDIREALNLGQRVLLMSAGPRAGIKHEYEVPLSYPRDQTDPTYIDLLDKLSKDIEEEVTKVWS</sequence>
<protein>
    <submittedName>
        <fullName evidence="6">ABC transporter ATP-binding protein</fullName>
    </submittedName>
</protein>
<dbReference type="InterPro" id="IPR003439">
    <property type="entry name" value="ABC_transporter-like_ATP-bd"/>
</dbReference>
<evidence type="ECO:0000256" key="4">
    <source>
        <dbReference type="ARBA" id="ARBA00022840"/>
    </source>
</evidence>
<dbReference type="PROSITE" id="PS00211">
    <property type="entry name" value="ABC_TRANSPORTER_1"/>
    <property type="match status" value="1"/>
</dbReference>
<dbReference type="GO" id="GO:0005524">
    <property type="term" value="F:ATP binding"/>
    <property type="evidence" value="ECO:0007669"/>
    <property type="project" value="UniProtKB-KW"/>
</dbReference>
<evidence type="ECO:0000259" key="5">
    <source>
        <dbReference type="PROSITE" id="PS50893"/>
    </source>
</evidence>
<reference evidence="6" key="1">
    <citation type="submission" date="2021-08" db="EMBL/GenBank/DDBJ databases">
        <title>Hoeflea bacterium WL0058 sp. nov., isolated from the sediment.</title>
        <authorList>
            <person name="Wang L."/>
            <person name="Zhang D."/>
        </authorList>
    </citation>
    <scope>NUCLEOTIDE SEQUENCE</scope>
    <source>
        <strain evidence="6">WL0058</strain>
    </source>
</reference>
<dbReference type="Gene3D" id="3.40.50.300">
    <property type="entry name" value="P-loop containing nucleotide triphosphate hydrolases"/>
    <property type="match status" value="1"/>
</dbReference>
<dbReference type="Pfam" id="PF00005">
    <property type="entry name" value="ABC_tran"/>
    <property type="match status" value="1"/>
</dbReference>
<dbReference type="SUPFAM" id="SSF52540">
    <property type="entry name" value="P-loop containing nucleoside triphosphate hydrolases"/>
    <property type="match status" value="1"/>
</dbReference>
<dbReference type="InterPro" id="IPR027417">
    <property type="entry name" value="P-loop_NTPase"/>
</dbReference>
<accession>A0AAE2ZQ05</accession>
<gene>
    <name evidence="6" type="ORF">K1W69_22075</name>
</gene>
<comment type="similarity">
    <text evidence="1">Belongs to the ABC transporter superfamily.</text>
</comment>
<dbReference type="PANTHER" id="PTHR42788:SF13">
    <property type="entry name" value="ALIPHATIC SULFONATES IMPORT ATP-BINDING PROTEIN SSUB"/>
    <property type="match status" value="1"/>
</dbReference>
<feature type="domain" description="ABC transporter" evidence="5">
    <location>
        <begin position="3"/>
        <end position="236"/>
    </location>
</feature>
<evidence type="ECO:0000313" key="7">
    <source>
        <dbReference type="Proteomes" id="UP001196509"/>
    </source>
</evidence>
<evidence type="ECO:0000256" key="2">
    <source>
        <dbReference type="ARBA" id="ARBA00022448"/>
    </source>
</evidence>
<name>A0AAE2ZQ05_9HYPH</name>
<dbReference type="PANTHER" id="PTHR42788">
    <property type="entry name" value="TAURINE IMPORT ATP-BINDING PROTEIN-RELATED"/>
    <property type="match status" value="1"/>
</dbReference>
<keyword evidence="2" id="KW-0813">Transport</keyword>
<proteinExistence type="inferred from homology"/>